<organism evidence="2 3">
    <name type="scientific">Mycena metata</name>
    <dbReference type="NCBI Taxonomy" id="1033252"/>
    <lineage>
        <taxon>Eukaryota</taxon>
        <taxon>Fungi</taxon>
        <taxon>Dikarya</taxon>
        <taxon>Basidiomycota</taxon>
        <taxon>Agaricomycotina</taxon>
        <taxon>Agaricomycetes</taxon>
        <taxon>Agaricomycetidae</taxon>
        <taxon>Agaricales</taxon>
        <taxon>Marasmiineae</taxon>
        <taxon>Mycenaceae</taxon>
        <taxon>Mycena</taxon>
    </lineage>
</organism>
<reference evidence="2" key="1">
    <citation type="submission" date="2023-03" db="EMBL/GenBank/DDBJ databases">
        <title>Massive genome expansion in bonnet fungi (Mycena s.s.) driven by repeated elements and novel gene families across ecological guilds.</title>
        <authorList>
            <consortium name="Lawrence Berkeley National Laboratory"/>
            <person name="Harder C.B."/>
            <person name="Miyauchi S."/>
            <person name="Viragh M."/>
            <person name="Kuo A."/>
            <person name="Thoen E."/>
            <person name="Andreopoulos B."/>
            <person name="Lu D."/>
            <person name="Skrede I."/>
            <person name="Drula E."/>
            <person name="Henrissat B."/>
            <person name="Morin E."/>
            <person name="Kohler A."/>
            <person name="Barry K."/>
            <person name="LaButti K."/>
            <person name="Morin E."/>
            <person name="Salamov A."/>
            <person name="Lipzen A."/>
            <person name="Mereny Z."/>
            <person name="Hegedus B."/>
            <person name="Baldrian P."/>
            <person name="Stursova M."/>
            <person name="Weitz H."/>
            <person name="Taylor A."/>
            <person name="Grigoriev I.V."/>
            <person name="Nagy L.G."/>
            <person name="Martin F."/>
            <person name="Kauserud H."/>
        </authorList>
    </citation>
    <scope>NUCLEOTIDE SEQUENCE</scope>
    <source>
        <strain evidence="2">CBHHK182m</strain>
    </source>
</reference>
<comment type="caution">
    <text evidence="2">The sequence shown here is derived from an EMBL/GenBank/DDBJ whole genome shotgun (WGS) entry which is preliminary data.</text>
</comment>
<sequence length="388" mass="43067">MTRKQTAVPVTATGGSPKCSCAVSSYADLHRPRLIYAAEFVNHPPNQLPEITPNPDPDPDKRTSRKTRGGGREKRPNPCQTAIGAISIELIPNRVCDRELARRLRCRHREEICVYQHNPNSAEGGEFAMLELTLAGATAAIESIEYFTAGGARDPGIVYSLGDSSTVVHVHAALHEERALLRCRPDGKGLEESMNMSGVEAGRFIDDEYATAMYQEASCLQEYSMTACGVEVGRFSATSSSGEYAALRSDDVERQTRVFRRTQCSLLTRSNLNFGVGVVKALREDGVTGGQPEHQMIQSRVRERLRRSRSGVRTSTDAGMRVRLTAVCFEAAGGNLEFTVLDWNREGSKLWNIDRSRWCLDQSFSLRFSGVTMSKQMHPDWIRPGIHR</sequence>
<dbReference type="AlphaFoldDB" id="A0AAD7JAU0"/>
<evidence type="ECO:0000313" key="2">
    <source>
        <dbReference type="EMBL" id="KAJ7760945.1"/>
    </source>
</evidence>
<evidence type="ECO:0000313" key="3">
    <source>
        <dbReference type="Proteomes" id="UP001215598"/>
    </source>
</evidence>
<name>A0AAD7JAU0_9AGAR</name>
<proteinExistence type="predicted"/>
<accession>A0AAD7JAU0</accession>
<protein>
    <submittedName>
        <fullName evidence="2">Uncharacterized protein</fullName>
    </submittedName>
</protein>
<dbReference type="EMBL" id="JARKIB010000036">
    <property type="protein sequence ID" value="KAJ7760945.1"/>
    <property type="molecule type" value="Genomic_DNA"/>
</dbReference>
<dbReference type="Proteomes" id="UP001215598">
    <property type="component" value="Unassembled WGS sequence"/>
</dbReference>
<gene>
    <name evidence="2" type="ORF">B0H16DRAFT_1688522</name>
</gene>
<feature type="region of interest" description="Disordered" evidence="1">
    <location>
        <begin position="44"/>
        <end position="78"/>
    </location>
</feature>
<evidence type="ECO:0000256" key="1">
    <source>
        <dbReference type="SAM" id="MobiDB-lite"/>
    </source>
</evidence>
<keyword evidence="3" id="KW-1185">Reference proteome</keyword>